<dbReference type="PROSITE" id="PS50011">
    <property type="entry name" value="PROTEIN_KINASE_DOM"/>
    <property type="match status" value="1"/>
</dbReference>
<evidence type="ECO:0000313" key="2">
    <source>
        <dbReference type="EMBL" id="KAL2831919.1"/>
    </source>
</evidence>
<dbReference type="Gene3D" id="1.10.510.10">
    <property type="entry name" value="Transferase(Phosphotransferase) domain 1"/>
    <property type="match status" value="1"/>
</dbReference>
<gene>
    <name evidence="2" type="ORF">BJY01DRAFT_226300</name>
</gene>
<evidence type="ECO:0000259" key="1">
    <source>
        <dbReference type="PROSITE" id="PS50011"/>
    </source>
</evidence>
<dbReference type="SUPFAM" id="SSF56112">
    <property type="entry name" value="Protein kinase-like (PK-like)"/>
    <property type="match status" value="1"/>
</dbReference>
<feature type="non-terminal residue" evidence="2">
    <location>
        <position position="204"/>
    </location>
</feature>
<dbReference type="InterPro" id="IPR000719">
    <property type="entry name" value="Prot_kinase_dom"/>
</dbReference>
<dbReference type="EMBL" id="JBFXLU010000272">
    <property type="protein sequence ID" value="KAL2831919.1"/>
    <property type="molecule type" value="Genomic_DNA"/>
</dbReference>
<dbReference type="InterPro" id="IPR011009">
    <property type="entry name" value="Kinase-like_dom_sf"/>
</dbReference>
<name>A0ABR4IVZ4_9EURO</name>
<sequence length="204" mass="23793">MRLQSSQDVDYAEIHIRREINRSDTSSIYEIELHGATYVMKLFHDNGDPGYAKKGRDLNRFRCELNAYQNFHTHGVCQQGFVPLFHGYIDRLDPSAFNPPLEHFIRDKCRPRAIILEYLANAERLNCVNYSEDRYRSAIDGIKAIHAAFVHHRDIYPKNILITPNRTIWTDFDVATTFTEMGLIEKEYCDYETALVVNFGEKLV</sequence>
<proteinExistence type="predicted"/>
<keyword evidence="3" id="KW-1185">Reference proteome</keyword>
<evidence type="ECO:0000313" key="3">
    <source>
        <dbReference type="Proteomes" id="UP001610446"/>
    </source>
</evidence>
<dbReference type="Proteomes" id="UP001610446">
    <property type="component" value="Unassembled WGS sequence"/>
</dbReference>
<protein>
    <recommendedName>
        <fullName evidence="1">Protein kinase domain-containing protein</fullName>
    </recommendedName>
</protein>
<organism evidence="2 3">
    <name type="scientific">Aspergillus pseudoustus</name>
    <dbReference type="NCBI Taxonomy" id="1810923"/>
    <lineage>
        <taxon>Eukaryota</taxon>
        <taxon>Fungi</taxon>
        <taxon>Dikarya</taxon>
        <taxon>Ascomycota</taxon>
        <taxon>Pezizomycotina</taxon>
        <taxon>Eurotiomycetes</taxon>
        <taxon>Eurotiomycetidae</taxon>
        <taxon>Eurotiales</taxon>
        <taxon>Aspergillaceae</taxon>
        <taxon>Aspergillus</taxon>
        <taxon>Aspergillus subgen. Nidulantes</taxon>
    </lineage>
</organism>
<accession>A0ABR4IVZ4</accession>
<feature type="domain" description="Protein kinase" evidence="1">
    <location>
        <begin position="14"/>
        <end position="204"/>
    </location>
</feature>
<comment type="caution">
    <text evidence="2">The sequence shown here is derived from an EMBL/GenBank/DDBJ whole genome shotgun (WGS) entry which is preliminary data.</text>
</comment>
<reference evidence="2 3" key="1">
    <citation type="submission" date="2024-07" db="EMBL/GenBank/DDBJ databases">
        <title>Section-level genome sequencing and comparative genomics of Aspergillus sections Usti and Cavernicolus.</title>
        <authorList>
            <consortium name="Lawrence Berkeley National Laboratory"/>
            <person name="Nybo J.L."/>
            <person name="Vesth T.C."/>
            <person name="Theobald S."/>
            <person name="Frisvad J.C."/>
            <person name="Larsen T.O."/>
            <person name="Kjaerboelling I."/>
            <person name="Rothschild-Mancinelli K."/>
            <person name="Lyhne E.K."/>
            <person name="Kogle M.E."/>
            <person name="Barry K."/>
            <person name="Clum A."/>
            <person name="Na H."/>
            <person name="Ledsgaard L."/>
            <person name="Lin J."/>
            <person name="Lipzen A."/>
            <person name="Kuo A."/>
            <person name="Riley R."/>
            <person name="Mondo S."/>
            <person name="Labutti K."/>
            <person name="Haridas S."/>
            <person name="Pangalinan J."/>
            <person name="Salamov A.A."/>
            <person name="Simmons B.A."/>
            <person name="Magnuson J.K."/>
            <person name="Chen J."/>
            <person name="Drula E."/>
            <person name="Henrissat B."/>
            <person name="Wiebenga A."/>
            <person name="Lubbers R.J."/>
            <person name="Gomes A.C."/>
            <person name="Makela M.R."/>
            <person name="Stajich J."/>
            <person name="Grigoriev I.V."/>
            <person name="Mortensen U.H."/>
            <person name="De Vries R.P."/>
            <person name="Baker S.E."/>
            <person name="Andersen M.R."/>
        </authorList>
    </citation>
    <scope>NUCLEOTIDE SEQUENCE [LARGE SCALE GENOMIC DNA]</scope>
    <source>
        <strain evidence="2 3">CBS 123904</strain>
    </source>
</reference>